<evidence type="ECO:0000313" key="3">
    <source>
        <dbReference type="Proteomes" id="UP000436801"/>
    </source>
</evidence>
<evidence type="ECO:0000256" key="1">
    <source>
        <dbReference type="SAM" id="MobiDB-lite"/>
    </source>
</evidence>
<evidence type="ECO:0000313" key="2">
    <source>
        <dbReference type="EMBL" id="MWC45707.1"/>
    </source>
</evidence>
<proteinExistence type="predicted"/>
<dbReference type="Proteomes" id="UP000436801">
    <property type="component" value="Unassembled WGS sequence"/>
</dbReference>
<gene>
    <name evidence="2" type="ORF">GQR91_18995</name>
</gene>
<feature type="region of interest" description="Disordered" evidence="1">
    <location>
        <begin position="1"/>
        <end position="31"/>
    </location>
</feature>
<accession>A0A6N8LYQ5</accession>
<reference evidence="2 3" key="1">
    <citation type="submission" date="2019-12" db="EMBL/GenBank/DDBJ databases">
        <authorList>
            <person name="Zheng J."/>
        </authorList>
    </citation>
    <scope>NUCLEOTIDE SEQUENCE [LARGE SCALE GENOMIC DNA]</scope>
    <source>
        <strain evidence="2 3">DSM 27347</strain>
    </source>
</reference>
<sequence length="69" mass="8007">MDEVENAVESLLDQHERLAEAEEPERGHERKDLGLAEGEYAAARHQISSFIRVYVFDWLKAEPTLLFYS</sequence>
<dbReference type="EMBL" id="WSUT01000007">
    <property type="protein sequence ID" value="MWC45707.1"/>
    <property type="molecule type" value="Genomic_DNA"/>
</dbReference>
<feature type="compositionally biased region" description="Basic and acidic residues" evidence="1">
    <location>
        <begin position="12"/>
        <end position="31"/>
    </location>
</feature>
<name>A0A6N8LYQ5_9SPHN</name>
<organism evidence="2 3">
    <name type="scientific">Sphingomonas carotinifaciens</name>
    <dbReference type="NCBI Taxonomy" id="1166323"/>
    <lineage>
        <taxon>Bacteria</taxon>
        <taxon>Pseudomonadati</taxon>
        <taxon>Pseudomonadota</taxon>
        <taxon>Alphaproteobacteria</taxon>
        <taxon>Sphingomonadales</taxon>
        <taxon>Sphingomonadaceae</taxon>
        <taxon>Sphingomonas</taxon>
    </lineage>
</organism>
<protein>
    <submittedName>
        <fullName evidence="2">Uncharacterized protein</fullName>
    </submittedName>
</protein>
<dbReference type="AlphaFoldDB" id="A0A6N8LYQ5"/>
<comment type="caution">
    <text evidence="2">The sequence shown here is derived from an EMBL/GenBank/DDBJ whole genome shotgun (WGS) entry which is preliminary data.</text>
</comment>